<dbReference type="Pfam" id="PF13847">
    <property type="entry name" value="Methyltransf_31"/>
    <property type="match status" value="1"/>
</dbReference>
<sequence length="206" mass="21791">MVNSTISFSQSGVGQFMGTGGFMNPDSIVLEFGLREGMMIADFGSGAGYFTILMAKIVGQTGKVTGLDIMETALDSVRVKAKAAGLENIETVRANLEVLGSSGLAGESQDAVLLANILFQSPKKEAILKEAARVLKKDGTLIIIDWKKGAGGLGEGSRAQPGISVGPPDELRTEQEQMQNMAVAEGMTWQSNIDAGSFHYGIIFKK</sequence>
<dbReference type="InterPro" id="IPR025714">
    <property type="entry name" value="Methyltranfer_dom"/>
</dbReference>
<proteinExistence type="inferred from homology"/>
<evidence type="ECO:0000256" key="5">
    <source>
        <dbReference type="ARBA" id="ARBA00034545"/>
    </source>
</evidence>
<evidence type="ECO:0000256" key="1">
    <source>
        <dbReference type="ARBA" id="ARBA00022679"/>
    </source>
</evidence>
<comment type="caution">
    <text evidence="10">The sequence shown here is derived from an EMBL/GenBank/DDBJ whole genome shotgun (WGS) entry which is preliminary data.</text>
</comment>
<comment type="catalytic activity">
    <reaction evidence="8">
        <text>arsenic triglutathione + 3 [thioredoxin]-dithiol + 3 S-adenosyl-L-methionine = trimethylarsine + 3 [thioredoxin]-disulfide + 3 glutathione + 3 S-adenosyl-L-homocysteine + 3 H(+)</text>
        <dbReference type="Rhea" id="RHEA:69432"/>
        <dbReference type="Rhea" id="RHEA-COMP:10698"/>
        <dbReference type="Rhea" id="RHEA-COMP:10700"/>
        <dbReference type="ChEBI" id="CHEBI:15378"/>
        <dbReference type="ChEBI" id="CHEBI:27130"/>
        <dbReference type="ChEBI" id="CHEBI:29950"/>
        <dbReference type="ChEBI" id="CHEBI:50058"/>
        <dbReference type="ChEBI" id="CHEBI:57856"/>
        <dbReference type="ChEBI" id="CHEBI:57925"/>
        <dbReference type="ChEBI" id="CHEBI:59789"/>
        <dbReference type="ChEBI" id="CHEBI:183640"/>
        <dbReference type="EC" id="2.1.1.137"/>
    </reaction>
</comment>
<evidence type="ECO:0000256" key="7">
    <source>
        <dbReference type="ARBA" id="ARBA00047943"/>
    </source>
</evidence>
<dbReference type="PANTHER" id="PTHR43675:SF8">
    <property type="entry name" value="ARSENITE METHYLTRANSFERASE"/>
    <property type="match status" value="1"/>
</dbReference>
<dbReference type="GO" id="GO:0030791">
    <property type="term" value="F:arsenite methyltransferase activity"/>
    <property type="evidence" value="ECO:0007669"/>
    <property type="project" value="UniProtKB-EC"/>
</dbReference>
<dbReference type="CDD" id="cd02440">
    <property type="entry name" value="AdoMet_MTases"/>
    <property type="match status" value="1"/>
</dbReference>
<dbReference type="SUPFAM" id="SSF53335">
    <property type="entry name" value="S-adenosyl-L-methionine-dependent methyltransferases"/>
    <property type="match status" value="1"/>
</dbReference>
<comment type="catalytic activity">
    <reaction evidence="6">
        <text>arsenic triglutathione + [thioredoxin]-dithiol + S-adenosyl-L-methionine + 2 H2O = methylarsonous acid + [thioredoxin]-disulfide + 3 glutathione + S-adenosyl-L-homocysteine + H(+)</text>
        <dbReference type="Rhea" id="RHEA:69460"/>
        <dbReference type="Rhea" id="RHEA-COMP:10698"/>
        <dbReference type="Rhea" id="RHEA-COMP:10700"/>
        <dbReference type="ChEBI" id="CHEBI:15377"/>
        <dbReference type="ChEBI" id="CHEBI:15378"/>
        <dbReference type="ChEBI" id="CHEBI:17826"/>
        <dbReference type="ChEBI" id="CHEBI:29950"/>
        <dbReference type="ChEBI" id="CHEBI:50058"/>
        <dbReference type="ChEBI" id="CHEBI:57856"/>
        <dbReference type="ChEBI" id="CHEBI:57925"/>
        <dbReference type="ChEBI" id="CHEBI:59789"/>
        <dbReference type="ChEBI" id="CHEBI:183640"/>
        <dbReference type="EC" id="2.1.1.137"/>
    </reaction>
</comment>
<protein>
    <recommendedName>
        <fullName evidence="5">Arsenite methyltransferase</fullName>
        <ecNumber evidence="4">2.1.1.137</ecNumber>
    </recommendedName>
</protein>
<evidence type="ECO:0000256" key="2">
    <source>
        <dbReference type="ARBA" id="ARBA00022691"/>
    </source>
</evidence>
<dbReference type="InterPro" id="IPR026669">
    <property type="entry name" value="Arsenite_MeTrfase-like"/>
</dbReference>
<evidence type="ECO:0000256" key="4">
    <source>
        <dbReference type="ARBA" id="ARBA00034521"/>
    </source>
</evidence>
<comment type="catalytic activity">
    <reaction evidence="7">
        <text>arsenic triglutathione + 2 [thioredoxin]-dithiol + 2 S-adenosyl-L-methionine + H2O = dimethylarsinous acid + 2 [thioredoxin]-disulfide + 3 glutathione + 2 S-adenosyl-L-homocysteine + 2 H(+)</text>
        <dbReference type="Rhea" id="RHEA:69464"/>
        <dbReference type="Rhea" id="RHEA-COMP:10698"/>
        <dbReference type="Rhea" id="RHEA-COMP:10700"/>
        <dbReference type="ChEBI" id="CHEBI:15377"/>
        <dbReference type="ChEBI" id="CHEBI:15378"/>
        <dbReference type="ChEBI" id="CHEBI:23808"/>
        <dbReference type="ChEBI" id="CHEBI:29950"/>
        <dbReference type="ChEBI" id="CHEBI:50058"/>
        <dbReference type="ChEBI" id="CHEBI:57856"/>
        <dbReference type="ChEBI" id="CHEBI:57925"/>
        <dbReference type="ChEBI" id="CHEBI:59789"/>
        <dbReference type="ChEBI" id="CHEBI:183640"/>
        <dbReference type="EC" id="2.1.1.137"/>
    </reaction>
</comment>
<evidence type="ECO:0000256" key="8">
    <source>
        <dbReference type="ARBA" id="ARBA00048428"/>
    </source>
</evidence>
<evidence type="ECO:0000259" key="9">
    <source>
        <dbReference type="Pfam" id="PF13847"/>
    </source>
</evidence>
<evidence type="ECO:0000313" key="11">
    <source>
        <dbReference type="Proteomes" id="UP000177167"/>
    </source>
</evidence>
<organism evidence="10 11">
    <name type="scientific">Candidatus Yanofskybacteria bacterium RIFCSPHIGHO2_02_FULL_41_11</name>
    <dbReference type="NCBI Taxonomy" id="1802675"/>
    <lineage>
        <taxon>Bacteria</taxon>
        <taxon>Candidatus Yanofskyibacteriota</taxon>
    </lineage>
</organism>
<dbReference type="InterPro" id="IPR029063">
    <property type="entry name" value="SAM-dependent_MTases_sf"/>
</dbReference>
<evidence type="ECO:0000313" key="10">
    <source>
        <dbReference type="EMBL" id="OGN10042.1"/>
    </source>
</evidence>
<evidence type="ECO:0000256" key="3">
    <source>
        <dbReference type="ARBA" id="ARBA00034487"/>
    </source>
</evidence>
<name>A0A1F8FA82_9BACT</name>
<reference evidence="10 11" key="1">
    <citation type="journal article" date="2016" name="Nat. Commun.">
        <title>Thousands of microbial genomes shed light on interconnected biogeochemical processes in an aquifer system.</title>
        <authorList>
            <person name="Anantharaman K."/>
            <person name="Brown C.T."/>
            <person name="Hug L.A."/>
            <person name="Sharon I."/>
            <person name="Castelle C.J."/>
            <person name="Probst A.J."/>
            <person name="Thomas B.C."/>
            <person name="Singh A."/>
            <person name="Wilkins M.J."/>
            <person name="Karaoz U."/>
            <person name="Brodie E.L."/>
            <person name="Williams K.H."/>
            <person name="Hubbard S.S."/>
            <person name="Banfield J.F."/>
        </authorList>
    </citation>
    <scope>NUCLEOTIDE SEQUENCE [LARGE SCALE GENOMIC DNA]</scope>
</reference>
<dbReference type="EC" id="2.1.1.137" evidence="4"/>
<evidence type="ECO:0000256" key="6">
    <source>
        <dbReference type="ARBA" id="ARBA00047941"/>
    </source>
</evidence>
<gene>
    <name evidence="10" type="ORF">A3J46_04245</name>
</gene>
<dbReference type="Proteomes" id="UP000177167">
    <property type="component" value="Unassembled WGS sequence"/>
</dbReference>
<accession>A0A1F8FA82</accession>
<dbReference type="PANTHER" id="PTHR43675">
    <property type="entry name" value="ARSENITE METHYLTRANSFERASE"/>
    <property type="match status" value="1"/>
</dbReference>
<comment type="similarity">
    <text evidence="3">Belongs to the methyltransferase superfamily. Arsenite methyltransferase family.</text>
</comment>
<dbReference type="AlphaFoldDB" id="A0A1F8FA82"/>
<feature type="domain" description="Methyltransferase" evidence="9">
    <location>
        <begin position="36"/>
        <end position="156"/>
    </location>
</feature>
<keyword evidence="1" id="KW-0808">Transferase</keyword>
<keyword evidence="2" id="KW-0949">S-adenosyl-L-methionine</keyword>
<dbReference type="EMBL" id="MGJP01000018">
    <property type="protein sequence ID" value="OGN10042.1"/>
    <property type="molecule type" value="Genomic_DNA"/>
</dbReference>
<dbReference type="Gene3D" id="3.40.50.150">
    <property type="entry name" value="Vaccinia Virus protein VP39"/>
    <property type="match status" value="1"/>
</dbReference>